<keyword evidence="3" id="KW-1185">Reference proteome</keyword>
<dbReference type="Proteomes" id="UP000095401">
    <property type="component" value="Chromosome"/>
</dbReference>
<evidence type="ECO:0000313" key="3">
    <source>
        <dbReference type="Proteomes" id="UP000095401"/>
    </source>
</evidence>
<accession>A0A1D8IQS3</accession>
<reference evidence="3" key="1">
    <citation type="submission" date="2016-09" db="EMBL/GenBank/DDBJ databases">
        <title>Acidihalobacter prosperus F5.</title>
        <authorList>
            <person name="Khaleque H.N."/>
            <person name="Ramsay J.P."/>
            <person name="Kaksonen A.H."/>
            <person name="Boxall N.J."/>
            <person name="Watkin E.L.J."/>
        </authorList>
    </citation>
    <scope>NUCLEOTIDE SEQUENCE [LARGE SCALE GENOMIC DNA]</scope>
    <source>
        <strain evidence="3">F5</strain>
    </source>
</reference>
<sequence>MQFTRYKSNHTRWVIAALSTLVLIHSTIASAAGGFMRSVGNSSVTPRISIMGRGIATFDGMLGKQAIGGARNNSMINYSDSFLDAQFDSRLYSGIHGGMLLGLRFPDAGSGIGPVFYHQMNVFLEAQHWGLRIGRTSLPNYLIAFPTLRDSDLIDYTQVPNAMINNPASEYAQYGDVFKGSYYWMSSRLRLSGFAAHQFESNTSGQLLDRFSLNSGGTQINYELTPGARYSSWLRQLGAEIYYQDVRNIPGKQRQYSYILGGVINLDRDPVDHWELRFQAIDNQGAGIRSVSTVQAQAQARSQAYVFSVRHVHSPYLVPRLQMALTVAYQRFDGVDASRYSIVPNVTYRLGANTNLIAQYAFLHNQGTLQKSLNGPYAGLKNNSTVTLGLAYDFGITSNDYFGNRTSLLNTEHGYLP</sequence>
<feature type="signal peptide" evidence="1">
    <location>
        <begin position="1"/>
        <end position="31"/>
    </location>
</feature>
<dbReference type="KEGG" id="aprs:BI364_13505"/>
<dbReference type="InterPro" id="IPR023614">
    <property type="entry name" value="Porin_dom_sf"/>
</dbReference>
<evidence type="ECO:0008006" key="4">
    <source>
        <dbReference type="Google" id="ProtNLM"/>
    </source>
</evidence>
<evidence type="ECO:0000313" key="2">
    <source>
        <dbReference type="EMBL" id="AOU98839.1"/>
    </source>
</evidence>
<name>A0A1D8IQS3_9GAMM</name>
<dbReference type="SUPFAM" id="SSF56935">
    <property type="entry name" value="Porins"/>
    <property type="match status" value="1"/>
</dbReference>
<gene>
    <name evidence="2" type="ORF">BI364_13505</name>
</gene>
<dbReference type="AlphaFoldDB" id="A0A1D8IQS3"/>
<proteinExistence type="predicted"/>
<feature type="chain" id="PRO_5009108345" description="Porin domain-containing protein" evidence="1">
    <location>
        <begin position="32"/>
        <end position="417"/>
    </location>
</feature>
<evidence type="ECO:0000256" key="1">
    <source>
        <dbReference type="SAM" id="SignalP"/>
    </source>
</evidence>
<keyword evidence="1" id="KW-0732">Signal</keyword>
<dbReference type="RefSeq" id="WP_070079194.1">
    <property type="nucleotide sequence ID" value="NZ_CP017415.1"/>
</dbReference>
<protein>
    <recommendedName>
        <fullName evidence="4">Porin domain-containing protein</fullName>
    </recommendedName>
</protein>
<dbReference type="Gene3D" id="2.40.160.10">
    <property type="entry name" value="Porin"/>
    <property type="match status" value="1"/>
</dbReference>
<dbReference type="EMBL" id="CP017415">
    <property type="protein sequence ID" value="AOU98839.1"/>
    <property type="molecule type" value="Genomic_DNA"/>
</dbReference>
<organism evidence="2 3">
    <name type="scientific">Acidihalobacter yilgarnensis</name>
    <dbReference type="NCBI Taxonomy" id="2819280"/>
    <lineage>
        <taxon>Bacteria</taxon>
        <taxon>Pseudomonadati</taxon>
        <taxon>Pseudomonadota</taxon>
        <taxon>Gammaproteobacteria</taxon>
        <taxon>Chromatiales</taxon>
        <taxon>Ectothiorhodospiraceae</taxon>
        <taxon>Acidihalobacter</taxon>
    </lineage>
</organism>